<dbReference type="InterPro" id="IPR001839">
    <property type="entry name" value="TGF-b_C"/>
</dbReference>
<dbReference type="GO" id="GO:0005615">
    <property type="term" value="C:extracellular space"/>
    <property type="evidence" value="ECO:0007669"/>
    <property type="project" value="TreeGrafter"/>
</dbReference>
<feature type="region of interest" description="Disordered" evidence="7">
    <location>
        <begin position="52"/>
        <end position="80"/>
    </location>
</feature>
<comment type="subcellular location">
    <subcellularLocation>
        <location evidence="1">Secreted</location>
    </subcellularLocation>
</comment>
<dbReference type="CDD" id="cd13751">
    <property type="entry name" value="TGF_beta_GDF8_like"/>
    <property type="match status" value="1"/>
</dbReference>
<dbReference type="PANTHER" id="PTHR11848">
    <property type="entry name" value="TGF-BETA FAMILY"/>
    <property type="match status" value="1"/>
</dbReference>
<evidence type="ECO:0000313" key="10">
    <source>
        <dbReference type="Proteomes" id="UP001381693"/>
    </source>
</evidence>
<dbReference type="Pfam" id="PF00019">
    <property type="entry name" value="TGF_beta"/>
    <property type="match status" value="1"/>
</dbReference>
<evidence type="ECO:0000259" key="8">
    <source>
        <dbReference type="PROSITE" id="PS51362"/>
    </source>
</evidence>
<evidence type="ECO:0000256" key="1">
    <source>
        <dbReference type="ARBA" id="ARBA00004613"/>
    </source>
</evidence>
<organism evidence="9 10">
    <name type="scientific">Halocaridina rubra</name>
    <name type="common">Hawaiian red shrimp</name>
    <dbReference type="NCBI Taxonomy" id="373956"/>
    <lineage>
        <taxon>Eukaryota</taxon>
        <taxon>Metazoa</taxon>
        <taxon>Ecdysozoa</taxon>
        <taxon>Arthropoda</taxon>
        <taxon>Crustacea</taxon>
        <taxon>Multicrustacea</taxon>
        <taxon>Malacostraca</taxon>
        <taxon>Eumalacostraca</taxon>
        <taxon>Eucarida</taxon>
        <taxon>Decapoda</taxon>
        <taxon>Pleocyemata</taxon>
        <taxon>Caridea</taxon>
        <taxon>Atyoidea</taxon>
        <taxon>Atyidae</taxon>
        <taxon>Halocaridina</taxon>
    </lineage>
</organism>
<dbReference type="SMART" id="SM00204">
    <property type="entry name" value="TGFB"/>
    <property type="match status" value="1"/>
</dbReference>
<evidence type="ECO:0000256" key="7">
    <source>
        <dbReference type="SAM" id="MobiDB-lite"/>
    </source>
</evidence>
<evidence type="ECO:0000313" key="9">
    <source>
        <dbReference type="EMBL" id="KAK7077649.1"/>
    </source>
</evidence>
<dbReference type="AlphaFoldDB" id="A0AAN9A832"/>
<evidence type="ECO:0000256" key="4">
    <source>
        <dbReference type="ARBA" id="ARBA00023030"/>
    </source>
</evidence>
<dbReference type="InterPro" id="IPR015615">
    <property type="entry name" value="TGF-beta-rel"/>
</dbReference>
<accession>A0AAN9A832</accession>
<evidence type="ECO:0000256" key="6">
    <source>
        <dbReference type="RuleBase" id="RU000354"/>
    </source>
</evidence>
<evidence type="ECO:0000256" key="2">
    <source>
        <dbReference type="ARBA" id="ARBA00006656"/>
    </source>
</evidence>
<dbReference type="PROSITE" id="PS51362">
    <property type="entry name" value="TGF_BETA_2"/>
    <property type="match status" value="1"/>
</dbReference>
<dbReference type="InterPro" id="IPR029034">
    <property type="entry name" value="Cystine-knot_cytokine"/>
</dbReference>
<feature type="domain" description="TGF-beta family profile" evidence="8">
    <location>
        <begin position="75"/>
        <end position="187"/>
    </location>
</feature>
<keyword evidence="5" id="KW-1015">Disulfide bond</keyword>
<gene>
    <name evidence="9" type="ORF">SK128_015138</name>
</gene>
<reference evidence="9 10" key="1">
    <citation type="submission" date="2023-11" db="EMBL/GenBank/DDBJ databases">
        <title>Halocaridina rubra genome assembly.</title>
        <authorList>
            <person name="Smith C."/>
        </authorList>
    </citation>
    <scope>NUCLEOTIDE SEQUENCE [LARGE SCALE GENOMIC DNA]</scope>
    <source>
        <strain evidence="9">EP-1</strain>
        <tissue evidence="9">Whole</tissue>
    </source>
</reference>
<keyword evidence="4 6" id="KW-0339">Growth factor</keyword>
<evidence type="ECO:0000256" key="3">
    <source>
        <dbReference type="ARBA" id="ARBA00022525"/>
    </source>
</evidence>
<keyword evidence="3" id="KW-0964">Secreted</keyword>
<dbReference type="Gene3D" id="2.60.120.970">
    <property type="match status" value="1"/>
</dbReference>
<name>A0AAN9A832_HALRR</name>
<dbReference type="PANTHER" id="PTHR11848:SF262">
    <property type="entry name" value="LD29161P"/>
    <property type="match status" value="1"/>
</dbReference>
<protein>
    <recommendedName>
        <fullName evidence="8">TGF-beta family profile domain-containing protein</fullName>
    </recommendedName>
</protein>
<comment type="similarity">
    <text evidence="2 6">Belongs to the TGF-beta family.</text>
</comment>
<dbReference type="GO" id="GO:0008083">
    <property type="term" value="F:growth factor activity"/>
    <property type="evidence" value="ECO:0007669"/>
    <property type="project" value="UniProtKB-KW"/>
</dbReference>
<dbReference type="InterPro" id="IPR017948">
    <property type="entry name" value="TGFb_CS"/>
</dbReference>
<comment type="caution">
    <text evidence="9">The sequence shown here is derived from an EMBL/GenBank/DDBJ whole genome shotgun (WGS) entry which is preliminary data.</text>
</comment>
<sequence length="187" mass="21522">MTTVREWFDAHEGNWVKIRVYKLLQEWLSKPAENLGLVVEAFDSHSRQVAVTNPAESPSKPPMLEIHTEENSRARTRRNSGNFCNSNDTKRCCRYPLTVNFVEMGWDFIVAPKLYDANFCNGDCPYLYAQKYAHSALIQKMNSSSARYGPCCGARKLSPMKMLYYDHDQKIKFDTIQDMVVERCGCS</sequence>
<keyword evidence="10" id="KW-1185">Reference proteome</keyword>
<dbReference type="Gene3D" id="2.10.90.10">
    <property type="entry name" value="Cystine-knot cytokines"/>
    <property type="match status" value="1"/>
</dbReference>
<proteinExistence type="inferred from homology"/>
<dbReference type="GO" id="GO:0005125">
    <property type="term" value="F:cytokine activity"/>
    <property type="evidence" value="ECO:0007669"/>
    <property type="project" value="TreeGrafter"/>
</dbReference>
<dbReference type="SUPFAM" id="SSF57501">
    <property type="entry name" value="Cystine-knot cytokines"/>
    <property type="match status" value="1"/>
</dbReference>
<evidence type="ECO:0000256" key="5">
    <source>
        <dbReference type="ARBA" id="ARBA00023157"/>
    </source>
</evidence>
<dbReference type="PROSITE" id="PS00250">
    <property type="entry name" value="TGF_BETA_1"/>
    <property type="match status" value="1"/>
</dbReference>
<dbReference type="Proteomes" id="UP001381693">
    <property type="component" value="Unassembled WGS sequence"/>
</dbReference>
<dbReference type="EMBL" id="JAXCGZ010008443">
    <property type="protein sequence ID" value="KAK7077649.1"/>
    <property type="molecule type" value="Genomic_DNA"/>
</dbReference>